<keyword evidence="4" id="KW-1185">Reference proteome</keyword>
<dbReference type="NCBIfam" id="TIGR00996">
    <property type="entry name" value="Mtu_fam_mce"/>
    <property type="match status" value="1"/>
</dbReference>
<evidence type="ECO:0000259" key="1">
    <source>
        <dbReference type="Pfam" id="PF02470"/>
    </source>
</evidence>
<sequence length="394" mass="41696">MAKKNSRGYSDRTRKLAAVIMVGVLAGIVALASGQFLGWFASTETVTLFAPRAGLVMNPDAKVKLRGVEVGRVASVTTLGDRAELKLDMASDQIGMVPANVKADIKSNTIFGAKAVNLVVPESGPEGQLRAGSVITADHVVVELNTVYQQLVNVLAELQPDKLNVTIGAVDEALSGRGKQIGDALVQLTDVLGKTNPHLPELNRLLREGAGATNVYADAMPDLMRVLDNATVVGNTLVDNAANLDALLINVTGMTNTVNGVLTASKKNLISTLTDLNPVSRLLGRQAPGLRCFITAASDATDIATPLLGGRNGMLLLDAGLIPGQDPYRYPQDLPEVHGDGPPTCQAGLTDVQSKEHIPFYVIDNAPQPYQPRTTPKVESRKLFQLLFGGTPRG</sequence>
<evidence type="ECO:0000313" key="4">
    <source>
        <dbReference type="Proteomes" id="UP001501170"/>
    </source>
</evidence>
<accession>A0ABN3HNW4</accession>
<feature type="domain" description="Mammalian cell entry C-terminal" evidence="2">
    <location>
        <begin position="128"/>
        <end position="343"/>
    </location>
</feature>
<dbReference type="InterPro" id="IPR024516">
    <property type="entry name" value="Mce_C"/>
</dbReference>
<dbReference type="InterPro" id="IPR052336">
    <property type="entry name" value="MlaD_Phospholipid_Transporter"/>
</dbReference>
<feature type="domain" description="Mce/MlaD" evidence="1">
    <location>
        <begin position="43"/>
        <end position="119"/>
    </location>
</feature>
<name>A0ABN3HNW4_9ACTN</name>
<organism evidence="3 4">
    <name type="scientific">Gordonia cholesterolivorans</name>
    <dbReference type="NCBI Taxonomy" id="559625"/>
    <lineage>
        <taxon>Bacteria</taxon>
        <taxon>Bacillati</taxon>
        <taxon>Actinomycetota</taxon>
        <taxon>Actinomycetes</taxon>
        <taxon>Mycobacteriales</taxon>
        <taxon>Gordoniaceae</taxon>
        <taxon>Gordonia</taxon>
    </lineage>
</organism>
<dbReference type="Proteomes" id="UP001501170">
    <property type="component" value="Unassembled WGS sequence"/>
</dbReference>
<gene>
    <name evidence="3" type="ORF">GCM10009855_24950</name>
</gene>
<dbReference type="PANTHER" id="PTHR33371:SF19">
    <property type="entry name" value="MCE-FAMILY PROTEIN MCE4A"/>
    <property type="match status" value="1"/>
</dbReference>
<evidence type="ECO:0000313" key="3">
    <source>
        <dbReference type="EMBL" id="GAA2383744.1"/>
    </source>
</evidence>
<dbReference type="Pfam" id="PF02470">
    <property type="entry name" value="MlaD"/>
    <property type="match status" value="1"/>
</dbReference>
<dbReference type="EMBL" id="BAAARB010000013">
    <property type="protein sequence ID" value="GAA2383744.1"/>
    <property type="molecule type" value="Genomic_DNA"/>
</dbReference>
<dbReference type="InterPro" id="IPR003399">
    <property type="entry name" value="Mce/MlaD"/>
</dbReference>
<evidence type="ECO:0000259" key="2">
    <source>
        <dbReference type="Pfam" id="PF11887"/>
    </source>
</evidence>
<dbReference type="RefSeq" id="WP_045536833.1">
    <property type="nucleotide sequence ID" value="NZ_BAAARB010000013.1"/>
</dbReference>
<dbReference type="Pfam" id="PF11887">
    <property type="entry name" value="Mce4_CUP1"/>
    <property type="match status" value="1"/>
</dbReference>
<dbReference type="InterPro" id="IPR005693">
    <property type="entry name" value="Mce"/>
</dbReference>
<protein>
    <submittedName>
        <fullName evidence="3">MCE family protein</fullName>
    </submittedName>
</protein>
<comment type="caution">
    <text evidence="3">The sequence shown here is derived from an EMBL/GenBank/DDBJ whole genome shotgun (WGS) entry which is preliminary data.</text>
</comment>
<dbReference type="PANTHER" id="PTHR33371">
    <property type="entry name" value="INTERMEMBRANE PHOSPHOLIPID TRANSPORT SYSTEM BINDING PROTEIN MLAD-RELATED"/>
    <property type="match status" value="1"/>
</dbReference>
<proteinExistence type="predicted"/>
<reference evidence="3 4" key="1">
    <citation type="journal article" date="2019" name="Int. J. Syst. Evol. Microbiol.">
        <title>The Global Catalogue of Microorganisms (GCM) 10K type strain sequencing project: providing services to taxonomists for standard genome sequencing and annotation.</title>
        <authorList>
            <consortium name="The Broad Institute Genomics Platform"/>
            <consortium name="The Broad Institute Genome Sequencing Center for Infectious Disease"/>
            <person name="Wu L."/>
            <person name="Ma J."/>
        </authorList>
    </citation>
    <scope>NUCLEOTIDE SEQUENCE [LARGE SCALE GENOMIC DNA]</scope>
    <source>
        <strain evidence="3 4">JCM 16227</strain>
    </source>
</reference>